<keyword evidence="1" id="KW-0808">Transferase</keyword>
<keyword evidence="2" id="KW-1185">Reference proteome</keyword>
<dbReference type="Pfam" id="PF13469">
    <property type="entry name" value="Sulfotransfer_3"/>
    <property type="match status" value="1"/>
</dbReference>
<dbReference type="InterPro" id="IPR027417">
    <property type="entry name" value="P-loop_NTPase"/>
</dbReference>
<evidence type="ECO:0000313" key="2">
    <source>
        <dbReference type="Proteomes" id="UP000294664"/>
    </source>
</evidence>
<dbReference type="Proteomes" id="UP000294664">
    <property type="component" value="Unassembled WGS sequence"/>
</dbReference>
<dbReference type="Gene3D" id="3.40.50.300">
    <property type="entry name" value="P-loop containing nucleotide triphosphate hydrolases"/>
    <property type="match status" value="1"/>
</dbReference>
<dbReference type="SUPFAM" id="SSF52540">
    <property type="entry name" value="P-loop containing nucleoside triphosphate hydrolases"/>
    <property type="match status" value="1"/>
</dbReference>
<evidence type="ECO:0000313" key="1">
    <source>
        <dbReference type="EMBL" id="TCT04009.1"/>
    </source>
</evidence>
<proteinExistence type="predicted"/>
<sequence>MSRRVTRHDFHDAIEGALALLRDHGDLAVADAGASDRPEALPSLFEQCRDLMREIEAQERPPVRTIHHLACTGGTLISRCIAAQPNVQVLSEVDPLSPMRQQQSFVPSDLIALAQRGSRPPDADVLVKIFLSGLSVLYEDARGRGHDLVLRDHSHSHFSYGPALPARSSLRDIVVEAFPVRSVLTVRHPFDSFLSLKNNGWLHFSPQTLHEYAVRYHAFLDHYQGLECVRYEDFVADPAGQMQRICSVLALAYDSDFLHTFSAIKLSGDSGRKGSFIAPRARRSHRDELAQEAAASDAFGALLGRLGYELGT</sequence>
<dbReference type="AlphaFoldDB" id="A0A4R3LW99"/>
<dbReference type="OrthoDB" id="9800698at2"/>
<protein>
    <submittedName>
        <fullName evidence="1">Sulfotransferase family protein</fullName>
    </submittedName>
</protein>
<dbReference type="GO" id="GO:0016740">
    <property type="term" value="F:transferase activity"/>
    <property type="evidence" value="ECO:0007669"/>
    <property type="project" value="UniProtKB-KW"/>
</dbReference>
<comment type="caution">
    <text evidence="1">The sequence shown here is derived from an EMBL/GenBank/DDBJ whole genome shotgun (WGS) entry which is preliminary data.</text>
</comment>
<organism evidence="1 2">
    <name type="scientific">Aquabacter spiritensis</name>
    <dbReference type="NCBI Taxonomy" id="933073"/>
    <lineage>
        <taxon>Bacteria</taxon>
        <taxon>Pseudomonadati</taxon>
        <taxon>Pseudomonadota</taxon>
        <taxon>Alphaproteobacteria</taxon>
        <taxon>Hyphomicrobiales</taxon>
        <taxon>Xanthobacteraceae</taxon>
        <taxon>Aquabacter</taxon>
    </lineage>
</organism>
<name>A0A4R3LW99_9HYPH</name>
<dbReference type="EMBL" id="SMAI01000008">
    <property type="protein sequence ID" value="TCT04009.1"/>
    <property type="molecule type" value="Genomic_DNA"/>
</dbReference>
<gene>
    <name evidence="1" type="ORF">EDC64_108175</name>
</gene>
<reference evidence="1 2" key="1">
    <citation type="submission" date="2019-03" db="EMBL/GenBank/DDBJ databases">
        <title>Genomic Encyclopedia of Type Strains, Phase IV (KMG-IV): sequencing the most valuable type-strain genomes for metagenomic binning, comparative biology and taxonomic classification.</title>
        <authorList>
            <person name="Goeker M."/>
        </authorList>
    </citation>
    <scope>NUCLEOTIDE SEQUENCE [LARGE SCALE GENOMIC DNA]</scope>
    <source>
        <strain evidence="1 2">DSM 9035</strain>
    </source>
</reference>
<accession>A0A4R3LW99</accession>